<feature type="domain" description="Response regulatory" evidence="6">
    <location>
        <begin position="4"/>
        <end position="117"/>
    </location>
</feature>
<dbReference type="InterPro" id="IPR036388">
    <property type="entry name" value="WH-like_DNA-bd_sf"/>
</dbReference>
<accession>A0A3B0Y6N8</accession>
<evidence type="ECO:0000256" key="5">
    <source>
        <dbReference type="ARBA" id="ARBA00023163"/>
    </source>
</evidence>
<sequence length="234" mass="26540">MPENILVVDDDAHIIDVISFALKKEGYEVLRAHNGVVALEQLEKNKVSLIVLDIMMPEMDGTQVCTHVRKTSEVPIVFLSSKDEEIDRILGLELGGDDYLTKPFSPRELVARIRAVLRRSNKLPNAQTNRSEQSPQVLCYGKLKIDFEEYKIFWDNQQVMMTVTEFGLVSTLANRPGKVYSRDELVQLAYKDNVIVSDRTIDSHIRRVRSKFKSFGAEPLETVHGIGYKLGSCV</sequence>
<evidence type="ECO:0000256" key="4">
    <source>
        <dbReference type="ARBA" id="ARBA00023125"/>
    </source>
</evidence>
<name>A0A3B0Y6N8_9ZZZZ</name>
<dbReference type="GO" id="GO:0000156">
    <property type="term" value="F:phosphorelay response regulator activity"/>
    <property type="evidence" value="ECO:0007669"/>
    <property type="project" value="TreeGrafter"/>
</dbReference>
<gene>
    <name evidence="8" type="ORF">MNBD_GAMMA12-3628</name>
</gene>
<dbReference type="GO" id="GO:0000976">
    <property type="term" value="F:transcription cis-regulatory region binding"/>
    <property type="evidence" value="ECO:0007669"/>
    <property type="project" value="TreeGrafter"/>
</dbReference>
<evidence type="ECO:0000259" key="6">
    <source>
        <dbReference type="PROSITE" id="PS50110"/>
    </source>
</evidence>
<dbReference type="PANTHER" id="PTHR48111:SF1">
    <property type="entry name" value="TWO-COMPONENT RESPONSE REGULATOR ORR33"/>
    <property type="match status" value="1"/>
</dbReference>
<dbReference type="InterPro" id="IPR011006">
    <property type="entry name" value="CheY-like_superfamily"/>
</dbReference>
<dbReference type="Gene3D" id="3.40.50.2300">
    <property type="match status" value="1"/>
</dbReference>
<dbReference type="SUPFAM" id="SSF46894">
    <property type="entry name" value="C-terminal effector domain of the bipartite response regulators"/>
    <property type="match status" value="1"/>
</dbReference>
<dbReference type="InterPro" id="IPR039420">
    <property type="entry name" value="WalR-like"/>
</dbReference>
<reference evidence="8" key="1">
    <citation type="submission" date="2018-06" db="EMBL/GenBank/DDBJ databases">
        <authorList>
            <person name="Zhirakovskaya E."/>
        </authorList>
    </citation>
    <scope>NUCLEOTIDE SEQUENCE</scope>
</reference>
<organism evidence="8">
    <name type="scientific">hydrothermal vent metagenome</name>
    <dbReference type="NCBI Taxonomy" id="652676"/>
    <lineage>
        <taxon>unclassified sequences</taxon>
        <taxon>metagenomes</taxon>
        <taxon>ecological metagenomes</taxon>
    </lineage>
</organism>
<dbReference type="GO" id="GO:0005829">
    <property type="term" value="C:cytosol"/>
    <property type="evidence" value="ECO:0007669"/>
    <property type="project" value="TreeGrafter"/>
</dbReference>
<dbReference type="SMART" id="SM00448">
    <property type="entry name" value="REC"/>
    <property type="match status" value="1"/>
</dbReference>
<feature type="domain" description="OmpR/PhoB-type" evidence="7">
    <location>
        <begin position="135"/>
        <end position="232"/>
    </location>
</feature>
<keyword evidence="1" id="KW-0597">Phosphoprotein</keyword>
<dbReference type="Gene3D" id="6.10.250.690">
    <property type="match status" value="1"/>
</dbReference>
<dbReference type="PROSITE" id="PS50110">
    <property type="entry name" value="RESPONSE_REGULATORY"/>
    <property type="match status" value="1"/>
</dbReference>
<dbReference type="InterPro" id="IPR001867">
    <property type="entry name" value="OmpR/PhoB-type_DNA-bd"/>
</dbReference>
<evidence type="ECO:0008006" key="9">
    <source>
        <dbReference type="Google" id="ProtNLM"/>
    </source>
</evidence>
<dbReference type="GO" id="GO:0006355">
    <property type="term" value="P:regulation of DNA-templated transcription"/>
    <property type="evidence" value="ECO:0007669"/>
    <property type="project" value="InterPro"/>
</dbReference>
<keyword evidence="2" id="KW-0902">Two-component regulatory system</keyword>
<evidence type="ECO:0000256" key="3">
    <source>
        <dbReference type="ARBA" id="ARBA00023015"/>
    </source>
</evidence>
<dbReference type="CDD" id="cd00383">
    <property type="entry name" value="trans_reg_C"/>
    <property type="match status" value="1"/>
</dbReference>
<evidence type="ECO:0000256" key="2">
    <source>
        <dbReference type="ARBA" id="ARBA00023012"/>
    </source>
</evidence>
<keyword evidence="3" id="KW-0805">Transcription regulation</keyword>
<dbReference type="FunFam" id="3.40.50.2300:FF:000001">
    <property type="entry name" value="DNA-binding response regulator PhoB"/>
    <property type="match status" value="1"/>
</dbReference>
<evidence type="ECO:0000259" key="7">
    <source>
        <dbReference type="PROSITE" id="PS51755"/>
    </source>
</evidence>
<dbReference type="Pfam" id="PF00486">
    <property type="entry name" value="Trans_reg_C"/>
    <property type="match status" value="1"/>
</dbReference>
<evidence type="ECO:0000256" key="1">
    <source>
        <dbReference type="ARBA" id="ARBA00022553"/>
    </source>
</evidence>
<dbReference type="GO" id="GO:0032993">
    <property type="term" value="C:protein-DNA complex"/>
    <property type="evidence" value="ECO:0007669"/>
    <property type="project" value="TreeGrafter"/>
</dbReference>
<dbReference type="PROSITE" id="PS51755">
    <property type="entry name" value="OMPR_PHOB"/>
    <property type="match status" value="1"/>
</dbReference>
<proteinExistence type="predicted"/>
<dbReference type="InterPro" id="IPR001789">
    <property type="entry name" value="Sig_transdc_resp-reg_receiver"/>
</dbReference>
<dbReference type="Pfam" id="PF00072">
    <property type="entry name" value="Response_reg"/>
    <property type="match status" value="1"/>
</dbReference>
<evidence type="ECO:0000313" key="8">
    <source>
        <dbReference type="EMBL" id="VAW71197.1"/>
    </source>
</evidence>
<dbReference type="SUPFAM" id="SSF52172">
    <property type="entry name" value="CheY-like"/>
    <property type="match status" value="1"/>
</dbReference>
<dbReference type="SMART" id="SM00862">
    <property type="entry name" value="Trans_reg_C"/>
    <property type="match status" value="1"/>
</dbReference>
<protein>
    <recommendedName>
        <fullName evidence="9">Two-component transcriptional response regulator, LuxR family</fullName>
    </recommendedName>
</protein>
<dbReference type="PANTHER" id="PTHR48111">
    <property type="entry name" value="REGULATOR OF RPOS"/>
    <property type="match status" value="1"/>
</dbReference>
<dbReference type="InterPro" id="IPR016032">
    <property type="entry name" value="Sig_transdc_resp-reg_C-effctor"/>
</dbReference>
<dbReference type="AlphaFoldDB" id="A0A3B0Y6N8"/>
<keyword evidence="5" id="KW-0804">Transcription</keyword>
<dbReference type="EMBL" id="UOFL01000012">
    <property type="protein sequence ID" value="VAW71197.1"/>
    <property type="molecule type" value="Genomic_DNA"/>
</dbReference>
<dbReference type="Gene3D" id="1.10.10.10">
    <property type="entry name" value="Winged helix-like DNA-binding domain superfamily/Winged helix DNA-binding domain"/>
    <property type="match status" value="1"/>
</dbReference>
<keyword evidence="4" id="KW-0238">DNA-binding</keyword>